<proteinExistence type="predicted"/>
<keyword evidence="2" id="KW-1185">Reference proteome</keyword>
<name>A0ABD2QK26_9PLAT</name>
<dbReference type="PANTHER" id="PTHR21780">
    <property type="entry name" value="TRANSMEMBRANE PROTEIN 209"/>
    <property type="match status" value="1"/>
</dbReference>
<dbReference type="AlphaFoldDB" id="A0ABD2QK26"/>
<evidence type="ECO:0000313" key="2">
    <source>
        <dbReference type="Proteomes" id="UP001626550"/>
    </source>
</evidence>
<protein>
    <recommendedName>
        <fullName evidence="3">Transmembrane protein 209</fullName>
    </recommendedName>
</protein>
<evidence type="ECO:0008006" key="3">
    <source>
        <dbReference type="Google" id="ProtNLM"/>
    </source>
</evidence>
<dbReference type="Pfam" id="PF09786">
    <property type="entry name" value="CytochromB561_N"/>
    <property type="match status" value="1"/>
</dbReference>
<dbReference type="EMBL" id="JBJKFK010000097">
    <property type="protein sequence ID" value="KAL3319847.1"/>
    <property type="molecule type" value="Genomic_DNA"/>
</dbReference>
<dbReference type="Proteomes" id="UP001626550">
    <property type="component" value="Unassembled WGS sequence"/>
</dbReference>
<dbReference type="InterPro" id="IPR019176">
    <property type="entry name" value="Cytochrome_B561-rel"/>
</dbReference>
<accession>A0ABD2QK26</accession>
<comment type="caution">
    <text evidence="1">The sequence shown here is derived from an EMBL/GenBank/DDBJ whole genome shotgun (WGS) entry which is preliminary data.</text>
</comment>
<evidence type="ECO:0000313" key="1">
    <source>
        <dbReference type="EMBL" id="KAL3319847.1"/>
    </source>
</evidence>
<gene>
    <name evidence="1" type="ORF">Ciccas_001481</name>
</gene>
<sequence>MGPTTSSVVFNWSLNNQSPFIQHKTQLVSSNMPYCMAVPDKKEKKRLSQSAFTRNSYNNPQSPSNDTSGFAPITVLKECLFESFWKERSFSVDLLDHTILRLRKVSFSFLPKSYLFQWIHGTILQRIVSEINALNGKISELDGEAHFIGSTSLASLKSMSGGKYLHLTTLNTLFPFLDCSKDQGYLVNRLKELSRGGCLDEYRADSGSRSLTHPWKEHLPSDTNIILHLVCAYLDTRIPIQPECLAGQKFSQTCIIRSPDEKPMARSKYDCKIYQTAVNPAAFKVVSGPRIYSVPEGRKCIFHALLVFFYHYLKLDGHIRMISLGPKGLNLSWVFEQ</sequence>
<dbReference type="PANTHER" id="PTHR21780:SF0">
    <property type="entry name" value="TRANSMEMBRANE PROTEIN 209"/>
    <property type="match status" value="1"/>
</dbReference>
<organism evidence="1 2">
    <name type="scientific">Cichlidogyrus casuarinus</name>
    <dbReference type="NCBI Taxonomy" id="1844966"/>
    <lineage>
        <taxon>Eukaryota</taxon>
        <taxon>Metazoa</taxon>
        <taxon>Spiralia</taxon>
        <taxon>Lophotrochozoa</taxon>
        <taxon>Platyhelminthes</taxon>
        <taxon>Monogenea</taxon>
        <taxon>Monopisthocotylea</taxon>
        <taxon>Dactylogyridea</taxon>
        <taxon>Ancyrocephalidae</taxon>
        <taxon>Cichlidogyrus</taxon>
    </lineage>
</organism>
<reference evidence="1 2" key="1">
    <citation type="submission" date="2024-11" db="EMBL/GenBank/DDBJ databases">
        <title>Adaptive evolution of stress response genes in parasites aligns with host niche diversity.</title>
        <authorList>
            <person name="Hahn C."/>
            <person name="Resl P."/>
        </authorList>
    </citation>
    <scope>NUCLEOTIDE SEQUENCE [LARGE SCALE GENOMIC DNA]</scope>
    <source>
        <strain evidence="1">EGGRZ-B1_66</strain>
        <tissue evidence="1">Body</tissue>
    </source>
</reference>